<dbReference type="STRING" id="1423740.FC36_GL000962"/>
<proteinExistence type="predicted"/>
<dbReference type="AlphaFoldDB" id="A0A0R1TBU5"/>
<protein>
    <recommendedName>
        <fullName evidence="3">DUF2187 domain-containing protein</fullName>
    </recommendedName>
</protein>
<dbReference type="PATRIC" id="fig|1423740.3.peg.1033"/>
<name>A0A0R1TBU5_9LACO</name>
<evidence type="ECO:0000313" key="2">
    <source>
        <dbReference type="Proteomes" id="UP000051048"/>
    </source>
</evidence>
<dbReference type="OrthoDB" id="2247035at2"/>
<gene>
    <name evidence="1" type="ORF">FC36_GL000962</name>
</gene>
<comment type="caution">
    <text evidence="1">The sequence shown here is derived from an EMBL/GenBank/DDBJ whole genome shotgun (WGS) entry which is preliminary data.</text>
</comment>
<dbReference type="EMBL" id="AZFH01000138">
    <property type="protein sequence ID" value="KRL78774.1"/>
    <property type="molecule type" value="Genomic_DNA"/>
</dbReference>
<organism evidence="1 2">
    <name type="scientific">Ligilactobacillus equi DSM 15833 = JCM 10991</name>
    <dbReference type="NCBI Taxonomy" id="1423740"/>
    <lineage>
        <taxon>Bacteria</taxon>
        <taxon>Bacillati</taxon>
        <taxon>Bacillota</taxon>
        <taxon>Bacilli</taxon>
        <taxon>Lactobacillales</taxon>
        <taxon>Lactobacillaceae</taxon>
        <taxon>Ligilactobacillus</taxon>
    </lineage>
</organism>
<sequence>MEDKEKKAPFEIGDKVKCQSFGSLKNDFEGTIEKNYENSAVVAIEIFADEDAVTVADFHSRAVVSFTKMEKIA</sequence>
<dbReference type="Proteomes" id="UP000051048">
    <property type="component" value="Unassembled WGS sequence"/>
</dbReference>
<evidence type="ECO:0000313" key="1">
    <source>
        <dbReference type="EMBL" id="KRL78774.1"/>
    </source>
</evidence>
<accession>A0A0R1TBU5</accession>
<dbReference type="RefSeq" id="WP_023859357.1">
    <property type="nucleotide sequence ID" value="NZ_AZFH01000138.1"/>
</dbReference>
<evidence type="ECO:0008006" key="3">
    <source>
        <dbReference type="Google" id="ProtNLM"/>
    </source>
</evidence>
<reference evidence="1 2" key="1">
    <citation type="journal article" date="2015" name="Genome Announc.">
        <title>Expanding the biotechnology potential of lactobacilli through comparative genomics of 213 strains and associated genera.</title>
        <authorList>
            <person name="Sun Z."/>
            <person name="Harris H.M."/>
            <person name="McCann A."/>
            <person name="Guo C."/>
            <person name="Argimon S."/>
            <person name="Zhang W."/>
            <person name="Yang X."/>
            <person name="Jeffery I.B."/>
            <person name="Cooney J.C."/>
            <person name="Kagawa T.F."/>
            <person name="Liu W."/>
            <person name="Song Y."/>
            <person name="Salvetti E."/>
            <person name="Wrobel A."/>
            <person name="Rasinkangas P."/>
            <person name="Parkhill J."/>
            <person name="Rea M.C."/>
            <person name="O'Sullivan O."/>
            <person name="Ritari J."/>
            <person name="Douillard F.P."/>
            <person name="Paul Ross R."/>
            <person name="Yang R."/>
            <person name="Briner A.E."/>
            <person name="Felis G.E."/>
            <person name="de Vos W.M."/>
            <person name="Barrangou R."/>
            <person name="Klaenhammer T.R."/>
            <person name="Caufield P.W."/>
            <person name="Cui Y."/>
            <person name="Zhang H."/>
            <person name="O'Toole P.W."/>
        </authorList>
    </citation>
    <scope>NUCLEOTIDE SEQUENCE [LARGE SCALE GENOMIC DNA]</scope>
    <source>
        <strain evidence="1 2">DSM 15833</strain>
    </source>
</reference>